<keyword evidence="2 4" id="KW-0863">Zinc-finger</keyword>
<dbReference type="GO" id="GO:0043161">
    <property type="term" value="P:proteasome-mediated ubiquitin-dependent protein catabolic process"/>
    <property type="evidence" value="ECO:0007669"/>
    <property type="project" value="TreeGrafter"/>
</dbReference>
<protein>
    <recommendedName>
        <fullName evidence="6">RING-type domain-containing protein</fullName>
    </recommendedName>
</protein>
<reference evidence="7 8" key="1">
    <citation type="submission" date="2020-01" db="EMBL/GenBank/DDBJ databases">
        <authorList>
            <consortium name="DOE Joint Genome Institute"/>
            <person name="Haridas S."/>
            <person name="Albert R."/>
            <person name="Binder M."/>
            <person name="Bloem J."/>
            <person name="Labutti K."/>
            <person name="Salamov A."/>
            <person name="Andreopoulos B."/>
            <person name="Baker S.E."/>
            <person name="Barry K."/>
            <person name="Bills G."/>
            <person name="Bluhm B.H."/>
            <person name="Cannon C."/>
            <person name="Castanera R."/>
            <person name="Culley D.E."/>
            <person name="Daum C."/>
            <person name="Ezra D."/>
            <person name="Gonzalez J.B."/>
            <person name="Henrissat B."/>
            <person name="Kuo A."/>
            <person name="Liang C."/>
            <person name="Lipzen A."/>
            <person name="Lutzoni F."/>
            <person name="Magnuson J."/>
            <person name="Mondo S."/>
            <person name="Nolan M."/>
            <person name="Ohm R."/>
            <person name="Pangilinan J."/>
            <person name="Park H.-J.H."/>
            <person name="Ramirez L."/>
            <person name="Alfaro M."/>
            <person name="Sun H."/>
            <person name="Tritt A."/>
            <person name="Yoshinaga Y."/>
            <person name="Zwiers L.-H.L."/>
            <person name="Turgeon B.G."/>
            <person name="Goodwin S.B."/>
            <person name="Spatafora J.W."/>
            <person name="Crous P.W."/>
            <person name="Grigoriev I.V."/>
        </authorList>
    </citation>
    <scope>NUCLEOTIDE SEQUENCE [LARGE SCALE GENOMIC DNA]</scope>
    <source>
        <strain evidence="7 8">CBS 611.86</strain>
    </source>
</reference>
<evidence type="ECO:0000256" key="4">
    <source>
        <dbReference type="PROSITE-ProRule" id="PRU00175"/>
    </source>
</evidence>
<keyword evidence="8" id="KW-1185">Reference proteome</keyword>
<name>A0A7C8M2S7_9PLEO</name>
<proteinExistence type="predicted"/>
<evidence type="ECO:0000256" key="1">
    <source>
        <dbReference type="ARBA" id="ARBA00022723"/>
    </source>
</evidence>
<dbReference type="InterPro" id="IPR001841">
    <property type="entry name" value="Znf_RING"/>
</dbReference>
<evidence type="ECO:0000259" key="6">
    <source>
        <dbReference type="PROSITE" id="PS50089"/>
    </source>
</evidence>
<dbReference type="AlphaFoldDB" id="A0A7C8M2S7"/>
<evidence type="ECO:0000256" key="2">
    <source>
        <dbReference type="ARBA" id="ARBA00022771"/>
    </source>
</evidence>
<dbReference type="EMBL" id="JAADJZ010000025">
    <property type="protein sequence ID" value="KAF2866956.1"/>
    <property type="molecule type" value="Genomic_DNA"/>
</dbReference>
<accession>A0A7C8M2S7</accession>
<dbReference type="OrthoDB" id="8062037at2759"/>
<sequence length="125" mass="13824">MYSQLPPKAASTRPTRSSESHPPTCSICFDALSAPHCPKTTAAESPITIKACTHVFGNGCLAQWMAYANTCPVCRIEFFRKDEDDEKEEVRQHFALGVYAGPEFLARMRNLTVRAEQEQGRGSDG</sequence>
<gene>
    <name evidence="7" type="ORF">BDV95DRAFT_191642</name>
</gene>
<comment type="caution">
    <text evidence="7">The sequence shown here is derived from an EMBL/GenBank/DDBJ whole genome shotgun (WGS) entry which is preliminary data.</text>
</comment>
<dbReference type="Proteomes" id="UP000481861">
    <property type="component" value="Unassembled WGS sequence"/>
</dbReference>
<dbReference type="GO" id="GO:0061630">
    <property type="term" value="F:ubiquitin protein ligase activity"/>
    <property type="evidence" value="ECO:0007669"/>
    <property type="project" value="TreeGrafter"/>
</dbReference>
<organism evidence="7 8">
    <name type="scientific">Massariosphaeria phaeospora</name>
    <dbReference type="NCBI Taxonomy" id="100035"/>
    <lineage>
        <taxon>Eukaryota</taxon>
        <taxon>Fungi</taxon>
        <taxon>Dikarya</taxon>
        <taxon>Ascomycota</taxon>
        <taxon>Pezizomycotina</taxon>
        <taxon>Dothideomycetes</taxon>
        <taxon>Pleosporomycetidae</taxon>
        <taxon>Pleosporales</taxon>
        <taxon>Pleosporales incertae sedis</taxon>
        <taxon>Massariosphaeria</taxon>
    </lineage>
</organism>
<evidence type="ECO:0000313" key="7">
    <source>
        <dbReference type="EMBL" id="KAF2866956.1"/>
    </source>
</evidence>
<dbReference type="InterPro" id="IPR050731">
    <property type="entry name" value="HRD1_E3_ubiq-ligases"/>
</dbReference>
<dbReference type="GO" id="GO:0008270">
    <property type="term" value="F:zinc ion binding"/>
    <property type="evidence" value="ECO:0007669"/>
    <property type="project" value="UniProtKB-KW"/>
</dbReference>
<keyword evidence="3" id="KW-0862">Zinc</keyword>
<dbReference type="InterPro" id="IPR013083">
    <property type="entry name" value="Znf_RING/FYVE/PHD"/>
</dbReference>
<dbReference type="PROSITE" id="PS50089">
    <property type="entry name" value="ZF_RING_2"/>
    <property type="match status" value="1"/>
</dbReference>
<dbReference type="PANTHER" id="PTHR22763">
    <property type="entry name" value="RING ZINC FINGER PROTEIN"/>
    <property type="match status" value="1"/>
</dbReference>
<feature type="region of interest" description="Disordered" evidence="5">
    <location>
        <begin position="1"/>
        <end position="23"/>
    </location>
</feature>
<evidence type="ECO:0000313" key="8">
    <source>
        <dbReference type="Proteomes" id="UP000481861"/>
    </source>
</evidence>
<evidence type="ECO:0000256" key="5">
    <source>
        <dbReference type="SAM" id="MobiDB-lite"/>
    </source>
</evidence>
<feature type="domain" description="RING-type" evidence="6">
    <location>
        <begin position="25"/>
        <end position="75"/>
    </location>
</feature>
<evidence type="ECO:0000256" key="3">
    <source>
        <dbReference type="ARBA" id="ARBA00022833"/>
    </source>
</evidence>
<dbReference type="Pfam" id="PF13639">
    <property type="entry name" value="zf-RING_2"/>
    <property type="match status" value="1"/>
</dbReference>
<feature type="compositionally biased region" description="Polar residues" evidence="5">
    <location>
        <begin position="12"/>
        <end position="23"/>
    </location>
</feature>
<keyword evidence="1" id="KW-0479">Metal-binding</keyword>
<dbReference type="GO" id="GO:0012505">
    <property type="term" value="C:endomembrane system"/>
    <property type="evidence" value="ECO:0007669"/>
    <property type="project" value="TreeGrafter"/>
</dbReference>
<dbReference type="SUPFAM" id="SSF57850">
    <property type="entry name" value="RING/U-box"/>
    <property type="match status" value="1"/>
</dbReference>
<dbReference type="Gene3D" id="3.30.40.10">
    <property type="entry name" value="Zinc/RING finger domain, C3HC4 (zinc finger)"/>
    <property type="match status" value="1"/>
</dbReference>